<proteinExistence type="predicted"/>
<reference evidence="2" key="1">
    <citation type="journal article" date="2019" name="Int. J. Syst. Evol. Microbiol.">
        <title>The Global Catalogue of Microorganisms (GCM) 10K type strain sequencing project: providing services to taxonomists for standard genome sequencing and annotation.</title>
        <authorList>
            <consortium name="The Broad Institute Genomics Platform"/>
            <consortium name="The Broad Institute Genome Sequencing Center for Infectious Disease"/>
            <person name="Wu L."/>
            <person name="Ma J."/>
        </authorList>
    </citation>
    <scope>NUCLEOTIDE SEQUENCE [LARGE SCALE GENOMIC DNA]</scope>
    <source>
        <strain evidence="2">NBRC 104970</strain>
    </source>
</reference>
<name>A0ABQ6BQV4_9NEIS</name>
<dbReference type="Gene3D" id="1.25.40.10">
    <property type="entry name" value="Tetratricopeptide repeat domain"/>
    <property type="match status" value="1"/>
</dbReference>
<comment type="caution">
    <text evidence="1">The sequence shown here is derived from an EMBL/GenBank/DDBJ whole genome shotgun (WGS) entry which is preliminary data.</text>
</comment>
<dbReference type="Proteomes" id="UP001156836">
    <property type="component" value="Unassembled WGS sequence"/>
</dbReference>
<gene>
    <name evidence="1" type="ORF">GCM10007860_15520</name>
</gene>
<accession>A0ABQ6BQV4</accession>
<protein>
    <recommendedName>
        <fullName evidence="3">Tetratricopeptide repeat protein</fullName>
    </recommendedName>
</protein>
<dbReference type="InterPro" id="IPR011990">
    <property type="entry name" value="TPR-like_helical_dom_sf"/>
</dbReference>
<dbReference type="SUPFAM" id="SSF48452">
    <property type="entry name" value="TPR-like"/>
    <property type="match status" value="1"/>
</dbReference>
<evidence type="ECO:0008006" key="3">
    <source>
        <dbReference type="Google" id="ProtNLM"/>
    </source>
</evidence>
<dbReference type="EMBL" id="BSOZ01000017">
    <property type="protein sequence ID" value="GLS04405.1"/>
    <property type="molecule type" value="Genomic_DNA"/>
</dbReference>
<evidence type="ECO:0000313" key="2">
    <source>
        <dbReference type="Proteomes" id="UP001156836"/>
    </source>
</evidence>
<keyword evidence="2" id="KW-1185">Reference proteome</keyword>
<organism evidence="1 2">
    <name type="scientific">Chitiniphilus shinanonensis</name>
    <dbReference type="NCBI Taxonomy" id="553088"/>
    <lineage>
        <taxon>Bacteria</taxon>
        <taxon>Pseudomonadati</taxon>
        <taxon>Pseudomonadota</taxon>
        <taxon>Betaproteobacteria</taxon>
        <taxon>Neisseriales</taxon>
        <taxon>Chitinibacteraceae</taxon>
        <taxon>Chitiniphilus</taxon>
    </lineage>
</organism>
<evidence type="ECO:0000313" key="1">
    <source>
        <dbReference type="EMBL" id="GLS04405.1"/>
    </source>
</evidence>
<dbReference type="RefSeq" id="WP_157236228.1">
    <property type="nucleotide sequence ID" value="NZ_BSOZ01000017.1"/>
</dbReference>
<sequence length="193" mass="21597">MKTLEGLLTQGITASTQGNVEEALRIFFETTQEYPQDFAAHFLYAAELASAKRYPEATQFYARALALQENNAICRFQYGLLLLTMGDESESSEVLAPLLKLPDASYMKQFSLALTLIGQGLPHEAEMPLRKGLASNADVPDLNRDMTLLLQRVLAHTNQQQQAQLAESHPEMTAQHVGLPMEVLVKKYEDKFH</sequence>